<feature type="region of interest" description="Disordered" evidence="9">
    <location>
        <begin position="906"/>
        <end position="942"/>
    </location>
</feature>
<feature type="domain" description="Cadherin" evidence="10">
    <location>
        <begin position="23"/>
        <end position="105"/>
    </location>
</feature>
<evidence type="ECO:0000256" key="1">
    <source>
        <dbReference type="ARBA" id="ARBA00004167"/>
    </source>
</evidence>
<evidence type="ECO:0000256" key="4">
    <source>
        <dbReference type="ARBA" id="ARBA00022837"/>
    </source>
</evidence>
<dbReference type="GO" id="GO:0005509">
    <property type="term" value="F:calcium ion binding"/>
    <property type="evidence" value="ECO:0007669"/>
    <property type="project" value="UniProtKB-UniRule"/>
</dbReference>
<feature type="compositionally biased region" description="Basic and acidic residues" evidence="9">
    <location>
        <begin position="1372"/>
        <end position="1383"/>
    </location>
</feature>
<feature type="region of interest" description="Disordered" evidence="9">
    <location>
        <begin position="1290"/>
        <end position="1321"/>
    </location>
</feature>
<keyword evidence="4 8" id="KW-0106">Calcium</keyword>
<keyword evidence="6" id="KW-0472">Membrane</keyword>
<dbReference type="InterPro" id="IPR020894">
    <property type="entry name" value="Cadherin_CS"/>
</dbReference>
<keyword evidence="3" id="KW-0677">Repeat</keyword>
<dbReference type="SUPFAM" id="SSF49313">
    <property type="entry name" value="Cadherin-like"/>
    <property type="match status" value="2"/>
</dbReference>
<dbReference type="InterPro" id="IPR002126">
    <property type="entry name" value="Cadherin-like_dom"/>
</dbReference>
<dbReference type="Pfam" id="PF00028">
    <property type="entry name" value="Cadherin"/>
    <property type="match status" value="2"/>
</dbReference>
<name>A0AAD8FBK2_BIOPF</name>
<dbReference type="PROSITE" id="PS00232">
    <property type="entry name" value="CADHERIN_1"/>
    <property type="match status" value="2"/>
</dbReference>
<organism evidence="12 13">
    <name type="scientific">Biomphalaria pfeifferi</name>
    <name type="common">Bloodfluke planorb</name>
    <name type="synonym">Freshwater snail</name>
    <dbReference type="NCBI Taxonomy" id="112525"/>
    <lineage>
        <taxon>Eukaryota</taxon>
        <taxon>Metazoa</taxon>
        <taxon>Spiralia</taxon>
        <taxon>Lophotrochozoa</taxon>
        <taxon>Mollusca</taxon>
        <taxon>Gastropoda</taxon>
        <taxon>Heterobranchia</taxon>
        <taxon>Euthyneura</taxon>
        <taxon>Panpulmonata</taxon>
        <taxon>Hygrophila</taxon>
        <taxon>Lymnaeoidea</taxon>
        <taxon>Planorbidae</taxon>
        <taxon>Biomphalaria</taxon>
    </lineage>
</organism>
<dbReference type="PANTHER" id="PTHR24028">
    <property type="entry name" value="CADHERIN-87A"/>
    <property type="match status" value="1"/>
</dbReference>
<evidence type="ECO:0000259" key="10">
    <source>
        <dbReference type="PROSITE" id="PS50268"/>
    </source>
</evidence>
<feature type="region of interest" description="Disordered" evidence="9">
    <location>
        <begin position="1480"/>
        <end position="1563"/>
    </location>
</feature>
<dbReference type="GO" id="GO:0007156">
    <property type="term" value="P:homophilic cell adhesion via plasma membrane adhesion molecules"/>
    <property type="evidence" value="ECO:0007669"/>
    <property type="project" value="InterPro"/>
</dbReference>
<evidence type="ECO:0000256" key="2">
    <source>
        <dbReference type="ARBA" id="ARBA00022692"/>
    </source>
</evidence>
<protein>
    <submittedName>
        <fullName evidence="12">Protocadherin-23</fullName>
    </submittedName>
</protein>
<evidence type="ECO:0000259" key="11">
    <source>
        <dbReference type="PROSITE" id="PS51376"/>
    </source>
</evidence>
<comment type="caution">
    <text evidence="12">The sequence shown here is derived from an EMBL/GenBank/DDBJ whole genome shotgun (WGS) entry which is preliminary data.</text>
</comment>
<dbReference type="CDD" id="cd11304">
    <property type="entry name" value="Cadherin_repeat"/>
    <property type="match status" value="2"/>
</dbReference>
<feature type="compositionally biased region" description="Low complexity" evidence="9">
    <location>
        <begin position="1290"/>
        <end position="1304"/>
    </location>
</feature>
<feature type="domain" description="Cadherin" evidence="10">
    <location>
        <begin position="489"/>
        <end position="595"/>
    </location>
</feature>
<dbReference type="Pfam" id="PF14545">
    <property type="entry name" value="DBB"/>
    <property type="match status" value="1"/>
</dbReference>
<evidence type="ECO:0000313" key="12">
    <source>
        <dbReference type="EMBL" id="KAK0058922.1"/>
    </source>
</evidence>
<evidence type="ECO:0000256" key="3">
    <source>
        <dbReference type="ARBA" id="ARBA00022737"/>
    </source>
</evidence>
<sequence length="1630" mass="179127">PQPPLPVSSNPYYSEVRVSGDNISLSVESDASSIIDISEYFQFVTADGKNYMKLIKPIDRDGFTAWPDDDISFLTFTLICTSPTVNNTFDARVVINDVNDNPPEFIGGNTVNQVSIPEATAVGTVIYQASATDLDANLEANLTYTLVTITTKFFLDPLTGAVSVAQDLDYESMVPDKFYVLVMTVKDGGPMVFRTATTTLQVNITDSDDQDPAYDYPGCFKDAGVCAWPKYTTGRQLRMNASLQVFPVPNTISSGVPIVAYDLDLGIGNEIKFSISSTIPKGEENNFQVDTTRNGSKYIATITSLVDMEVSEGLQLFLKAEENSINKGHTVAMILFTGDKSSTSNFTMSSQACQPLDEGPYLGTHPILNLAVDEATTQDIQAAMSSGSMKYFSELRIAGNFALREFTLTADYDINDPFYYFDVVTQNGVNYMRLIKSVDRDGVSDNIDEQVSYIPFTLICTPANQSLSQVAYDVHIFIQDVNDNTPRFLNTDNQISIPETTLVGAKIYTASAVDDDENMDGNLTFSLETSNIPFIIDPLTGDVLVNRSIDYESMRDQKYFNLTLRIEDAGPGTLRTATMMLQVHVMDADDNDPAFVYSGCFAHNNICAWPKYTGALQLKKNDVIKVYPVPNKVNGYASINAVDGDADIGNEIVFSIASTIPPGQESNFKVETVKSAVSKEYTANVISLVDQNLSEGFEIFLKAEEKSENKRYVIAMILFTSTAGATSAQQQQQDSSSSNSTRVEDYSSLEIALIIVVSILAAFLFICKQTEGSNVIATLTKLILKLSNLQDLPTILRTPQDVKELFESLLYYCSQCTTVLSVLLFSCRVTDLRPDLTSVITLTFHIGITHRFTLSMAAMDDFILLLHATDAVPWAHFISNRLAGPQYNITSISKDVMTKQSQAFPSSSVVDEDASSPSTVEKDAGNAQLDSPKDSSTFRDSGRCSRNAITESSSVSDCINSCKACAVFISPDILDLEVPFDTDVTTLNPSSTVYLLLGVERDETMAYFAEKAEHVSKSFICEIEGSEKSICAAMYNIIQAYENPSNCDEDEKIYEIPPFPVQRNTIVKVFPKQLTEEERDVYVLLQRPAEDDVIAVLDVDMTQEVELTCVCGQLYMFTMPDELQGEIKFKIESQTHCIGSSSVVACDRLQQLNVILKDMVDPASLLLSALNIRQNDLGGLDTTLAFRLQHLASSQTFATMFPCEDALNTSGSAEEPCKLKYPSLLHFAADLNLRLFCSELLHYPGMLGAACTENADGEFPCQIAARKGFTQLERDLIQFVEEIKGFCDDSMSSPSTQSSSLALSPRPPPPTTHTRKSPGYVNDHISSLTSSDYIDMAGVLLAKQSFLDQQTKSDPELMSPSSDFSDNVFDSFSDKSSDQRKGSITDSLSFESGSSLTKACKVLGVGQTEIYHSASSPTVTANQYSMSTPGYDPMKFTGTPKRFSVSSNCESVSLYNPQDVATSEKHRTNKIKSFFNKITGSKKSVSEEDGTKHGLSKSYSNRSNKSSKSVGAESQRSNKKKKFVSEDSQERDSGSFSDEEKSTPVQGKKNSKPKTFKEREKPMMRTLSKRAQTALNEKVDNVPTLPRPERRSAINSKIFLLVANEHPGNGIDSISVDLELRQAIYGGVAP</sequence>
<evidence type="ECO:0000256" key="8">
    <source>
        <dbReference type="PROSITE-ProRule" id="PRU00043"/>
    </source>
</evidence>
<keyword evidence="13" id="KW-1185">Reference proteome</keyword>
<dbReference type="Gene3D" id="2.60.40.60">
    <property type="entry name" value="Cadherins"/>
    <property type="match status" value="2"/>
</dbReference>
<evidence type="ECO:0000256" key="5">
    <source>
        <dbReference type="ARBA" id="ARBA00022989"/>
    </source>
</evidence>
<dbReference type="SMART" id="SM00112">
    <property type="entry name" value="CA"/>
    <property type="match status" value="2"/>
</dbReference>
<dbReference type="PROSITE" id="PS51376">
    <property type="entry name" value="DBB"/>
    <property type="match status" value="1"/>
</dbReference>
<feature type="domain" description="Cadherin" evidence="10">
    <location>
        <begin position="258"/>
        <end position="362"/>
    </location>
</feature>
<comment type="subcellular location">
    <subcellularLocation>
        <location evidence="1">Membrane</location>
        <topology evidence="1">Single-pass membrane protein</topology>
    </subcellularLocation>
</comment>
<feature type="compositionally biased region" description="Polar residues" evidence="9">
    <location>
        <begin position="906"/>
        <end position="919"/>
    </location>
</feature>
<keyword evidence="7" id="KW-0325">Glycoprotein</keyword>
<dbReference type="EMBL" id="JASAOG010000045">
    <property type="protein sequence ID" value="KAK0058922.1"/>
    <property type="molecule type" value="Genomic_DNA"/>
</dbReference>
<dbReference type="PROSITE" id="PS50268">
    <property type="entry name" value="CADHERIN_2"/>
    <property type="match status" value="5"/>
</dbReference>
<feature type="compositionally biased region" description="Low complexity" evidence="9">
    <location>
        <begin position="1496"/>
        <end position="1509"/>
    </location>
</feature>
<gene>
    <name evidence="12" type="ORF">Bpfe_011532</name>
</gene>
<evidence type="ECO:0000256" key="6">
    <source>
        <dbReference type="ARBA" id="ARBA00023136"/>
    </source>
</evidence>
<keyword evidence="2" id="KW-0812">Transmembrane</keyword>
<dbReference type="PANTHER" id="PTHR24028:SF328">
    <property type="entry name" value="CADHERIN-3"/>
    <property type="match status" value="1"/>
</dbReference>
<reference evidence="12" key="2">
    <citation type="submission" date="2023-04" db="EMBL/GenBank/DDBJ databases">
        <authorList>
            <person name="Bu L."/>
            <person name="Lu L."/>
            <person name="Laidemitt M.R."/>
            <person name="Zhang S.M."/>
            <person name="Mutuku M."/>
            <person name="Mkoji G."/>
            <person name="Steinauer M."/>
            <person name="Loker E.S."/>
        </authorList>
    </citation>
    <scope>NUCLEOTIDE SEQUENCE</scope>
    <source>
        <strain evidence="12">KasaAsao</strain>
        <tissue evidence="12">Whole Snail</tissue>
    </source>
</reference>
<evidence type="ECO:0000256" key="7">
    <source>
        <dbReference type="ARBA" id="ARBA00023180"/>
    </source>
</evidence>
<dbReference type="Proteomes" id="UP001233172">
    <property type="component" value="Unassembled WGS sequence"/>
</dbReference>
<dbReference type="InterPro" id="IPR015919">
    <property type="entry name" value="Cadherin-like_sf"/>
</dbReference>
<reference evidence="12" key="1">
    <citation type="journal article" date="2023" name="PLoS Negl. Trop. Dis.">
        <title>A genome sequence for Biomphalaria pfeifferi, the major vector snail for the human-infecting parasite Schistosoma mansoni.</title>
        <authorList>
            <person name="Bu L."/>
            <person name="Lu L."/>
            <person name="Laidemitt M.R."/>
            <person name="Zhang S.M."/>
            <person name="Mutuku M."/>
            <person name="Mkoji G."/>
            <person name="Steinauer M."/>
            <person name="Loker E.S."/>
        </authorList>
    </citation>
    <scope>NUCLEOTIDE SEQUENCE</scope>
    <source>
        <strain evidence="12">KasaAsao</strain>
    </source>
</reference>
<accession>A0AAD8FBK2</accession>
<proteinExistence type="predicted"/>
<feature type="compositionally biased region" description="Basic and acidic residues" evidence="9">
    <location>
        <begin position="931"/>
        <end position="942"/>
    </location>
</feature>
<feature type="domain" description="Cadherin" evidence="10">
    <location>
        <begin position="108"/>
        <end position="214"/>
    </location>
</feature>
<feature type="compositionally biased region" description="Basic and acidic residues" evidence="9">
    <location>
        <begin position="1523"/>
        <end position="1542"/>
    </location>
</feature>
<keyword evidence="5" id="KW-1133">Transmembrane helix</keyword>
<feature type="domain" description="Cadherin" evidence="10">
    <location>
        <begin position="406"/>
        <end position="488"/>
    </location>
</feature>
<feature type="non-terminal residue" evidence="12">
    <location>
        <position position="1630"/>
    </location>
</feature>
<feature type="domain" description="DBB" evidence="11">
    <location>
        <begin position="1069"/>
        <end position="1200"/>
    </location>
</feature>
<dbReference type="InterPro" id="IPR017893">
    <property type="entry name" value="DBB_domain"/>
</dbReference>
<feature type="region of interest" description="Disordered" evidence="9">
    <location>
        <begin position="1369"/>
        <end position="1388"/>
    </location>
</feature>
<evidence type="ECO:0000256" key="9">
    <source>
        <dbReference type="SAM" id="MobiDB-lite"/>
    </source>
</evidence>
<dbReference type="GO" id="GO:0005886">
    <property type="term" value="C:plasma membrane"/>
    <property type="evidence" value="ECO:0007669"/>
    <property type="project" value="InterPro"/>
</dbReference>
<dbReference type="InterPro" id="IPR050174">
    <property type="entry name" value="Protocadherin/Cadherin-CA"/>
</dbReference>
<dbReference type="PRINTS" id="PR00205">
    <property type="entry name" value="CADHERIN"/>
</dbReference>
<evidence type="ECO:0000313" key="13">
    <source>
        <dbReference type="Proteomes" id="UP001233172"/>
    </source>
</evidence>